<dbReference type="AlphaFoldDB" id="A0AAD4LHY4"/>
<keyword evidence="2" id="KW-1185">Reference proteome</keyword>
<reference evidence="1" key="1">
    <citation type="submission" date="2022-01" db="EMBL/GenBank/DDBJ databases">
        <title>Comparative genomics reveals a dynamic genome evolution in the ectomycorrhizal milk-cap (Lactarius) mushrooms.</title>
        <authorList>
            <consortium name="DOE Joint Genome Institute"/>
            <person name="Lebreton A."/>
            <person name="Tang N."/>
            <person name="Kuo A."/>
            <person name="LaButti K."/>
            <person name="Drula E."/>
            <person name="Barry K."/>
            <person name="Clum A."/>
            <person name="Lipzen A."/>
            <person name="Mousain D."/>
            <person name="Ng V."/>
            <person name="Wang R."/>
            <person name="Wang X."/>
            <person name="Dai Y."/>
            <person name="Henrissat B."/>
            <person name="Grigoriev I.V."/>
            <person name="Guerin-Laguette A."/>
            <person name="Yu F."/>
            <person name="Martin F.M."/>
        </authorList>
    </citation>
    <scope>NUCLEOTIDE SEQUENCE</scope>
    <source>
        <strain evidence="1">QP</strain>
    </source>
</reference>
<accession>A0AAD4LHY4</accession>
<sequence>MHLSAVLTVQTRRIPVHNVNLWEVTGRARACMSACALFQSPDQRFDSDVPATVVDTPTTPHSLSKRRPARPCPTHVALITVTQCDTLSSHVTIKKRCVLLGLRGVRRLRADISVTPWDLITPPGVLRYHFAPWGRILFAGQALNCKLEIRNLQHSICLYLQLFGVRCRNADLTYNLAKHFTLGLHTDPPGPRRCLTLLSEGWTDYA</sequence>
<dbReference type="Proteomes" id="UP001201163">
    <property type="component" value="Unassembled WGS sequence"/>
</dbReference>
<comment type="caution">
    <text evidence="1">The sequence shown here is derived from an EMBL/GenBank/DDBJ whole genome shotgun (WGS) entry which is preliminary data.</text>
</comment>
<dbReference type="EMBL" id="JAKELL010000016">
    <property type="protein sequence ID" value="KAH8993908.1"/>
    <property type="molecule type" value="Genomic_DNA"/>
</dbReference>
<name>A0AAD4LHY4_9AGAM</name>
<gene>
    <name evidence="1" type="ORF">EDB92DRAFT_339009</name>
</gene>
<evidence type="ECO:0000313" key="1">
    <source>
        <dbReference type="EMBL" id="KAH8993908.1"/>
    </source>
</evidence>
<evidence type="ECO:0000313" key="2">
    <source>
        <dbReference type="Proteomes" id="UP001201163"/>
    </source>
</evidence>
<protein>
    <submittedName>
        <fullName evidence="1">Uncharacterized protein</fullName>
    </submittedName>
</protein>
<organism evidence="1 2">
    <name type="scientific">Lactarius akahatsu</name>
    <dbReference type="NCBI Taxonomy" id="416441"/>
    <lineage>
        <taxon>Eukaryota</taxon>
        <taxon>Fungi</taxon>
        <taxon>Dikarya</taxon>
        <taxon>Basidiomycota</taxon>
        <taxon>Agaricomycotina</taxon>
        <taxon>Agaricomycetes</taxon>
        <taxon>Russulales</taxon>
        <taxon>Russulaceae</taxon>
        <taxon>Lactarius</taxon>
    </lineage>
</organism>
<proteinExistence type="predicted"/>